<evidence type="ECO:0000313" key="6">
    <source>
        <dbReference type="Proteomes" id="UP000189443"/>
    </source>
</evidence>
<dbReference type="GO" id="GO:0043041">
    <property type="term" value="P:amino acid activation for nonribosomal peptide biosynthetic process"/>
    <property type="evidence" value="ECO:0007669"/>
    <property type="project" value="TreeGrafter"/>
</dbReference>
<dbReference type="InterPro" id="IPR036736">
    <property type="entry name" value="ACP-like_sf"/>
</dbReference>
<dbReference type="OrthoDB" id="2472181at2"/>
<proteinExistence type="predicted"/>
<dbReference type="SMART" id="SM00823">
    <property type="entry name" value="PKS_PP"/>
    <property type="match status" value="1"/>
</dbReference>
<dbReference type="InterPro" id="IPR020806">
    <property type="entry name" value="PKS_PP-bd"/>
</dbReference>
<dbReference type="PANTHER" id="PTHR45527">
    <property type="entry name" value="NONRIBOSOMAL PEPTIDE SYNTHETASE"/>
    <property type="match status" value="1"/>
</dbReference>
<dbReference type="PROSITE" id="PS50075">
    <property type="entry name" value="CARRIER"/>
    <property type="match status" value="1"/>
</dbReference>
<gene>
    <name evidence="5" type="ORF">B1H29_09300</name>
</gene>
<organism evidence="5 6">
    <name type="scientific">Streptomyces pactum</name>
    <dbReference type="NCBI Taxonomy" id="68249"/>
    <lineage>
        <taxon>Bacteria</taxon>
        <taxon>Bacillati</taxon>
        <taxon>Actinomycetota</taxon>
        <taxon>Actinomycetes</taxon>
        <taxon>Kitasatosporales</taxon>
        <taxon>Streptomycetaceae</taxon>
        <taxon>Streptomyces</taxon>
    </lineage>
</organism>
<dbReference type="PANTHER" id="PTHR45527:SF1">
    <property type="entry name" value="FATTY ACID SYNTHASE"/>
    <property type="match status" value="1"/>
</dbReference>
<dbReference type="Pfam" id="PF00975">
    <property type="entry name" value="Thioesterase"/>
    <property type="match status" value="1"/>
</dbReference>
<dbReference type="GO" id="GO:0017000">
    <property type="term" value="P:antibiotic biosynthetic process"/>
    <property type="evidence" value="ECO:0007669"/>
    <property type="project" value="UniProtKB-ARBA"/>
</dbReference>
<keyword evidence="1" id="KW-0596">Phosphopantetheine</keyword>
<evidence type="ECO:0000256" key="3">
    <source>
        <dbReference type="SAM" id="MobiDB-lite"/>
    </source>
</evidence>
<protein>
    <recommendedName>
        <fullName evidence="4">Carrier domain-containing protein</fullName>
    </recommendedName>
</protein>
<dbReference type="GO" id="GO:0044550">
    <property type="term" value="P:secondary metabolite biosynthetic process"/>
    <property type="evidence" value="ECO:0007669"/>
    <property type="project" value="TreeGrafter"/>
</dbReference>
<dbReference type="Gene3D" id="1.10.1200.10">
    <property type="entry name" value="ACP-like"/>
    <property type="match status" value="1"/>
</dbReference>
<dbReference type="GO" id="GO:0031177">
    <property type="term" value="F:phosphopantetheine binding"/>
    <property type="evidence" value="ECO:0007669"/>
    <property type="project" value="InterPro"/>
</dbReference>
<feature type="region of interest" description="Disordered" evidence="3">
    <location>
        <begin position="341"/>
        <end position="361"/>
    </location>
</feature>
<dbReference type="InterPro" id="IPR029058">
    <property type="entry name" value="AB_hydrolase_fold"/>
</dbReference>
<evidence type="ECO:0000256" key="1">
    <source>
        <dbReference type="ARBA" id="ARBA00022450"/>
    </source>
</evidence>
<keyword evidence="6" id="KW-1185">Reference proteome</keyword>
<dbReference type="InterPro" id="IPR009081">
    <property type="entry name" value="PP-bd_ACP"/>
</dbReference>
<evidence type="ECO:0000256" key="2">
    <source>
        <dbReference type="ARBA" id="ARBA00022553"/>
    </source>
</evidence>
<evidence type="ECO:0000259" key="4">
    <source>
        <dbReference type="PROSITE" id="PS50075"/>
    </source>
</evidence>
<name>A0A1S6J5Q6_9ACTN</name>
<keyword evidence="2" id="KW-0597">Phosphoprotein</keyword>
<feature type="domain" description="Carrier" evidence="4">
    <location>
        <begin position="6"/>
        <end position="81"/>
    </location>
</feature>
<dbReference type="Gene3D" id="3.40.50.1820">
    <property type="entry name" value="alpha/beta hydrolase"/>
    <property type="match status" value="1"/>
</dbReference>
<dbReference type="EMBL" id="CP019724">
    <property type="protein sequence ID" value="AQS67092.1"/>
    <property type="molecule type" value="Genomic_DNA"/>
</dbReference>
<dbReference type="KEGG" id="spac:B1H29_09300"/>
<dbReference type="PROSITE" id="PS00012">
    <property type="entry name" value="PHOSPHOPANTETHEINE"/>
    <property type="match status" value="1"/>
</dbReference>
<dbReference type="InterPro" id="IPR001031">
    <property type="entry name" value="Thioesterase"/>
</dbReference>
<dbReference type="Pfam" id="PF00550">
    <property type="entry name" value="PP-binding"/>
    <property type="match status" value="1"/>
</dbReference>
<dbReference type="Proteomes" id="UP000189443">
    <property type="component" value="Chromosome"/>
</dbReference>
<reference evidence="5 6" key="1">
    <citation type="submission" date="2017-02" db="EMBL/GenBank/DDBJ databases">
        <title>Streptomyces pactum ACT12 Genome sequencing and assembly.</title>
        <authorList>
            <person name="Xue Q."/>
            <person name="Yan X."/>
            <person name="Jia L."/>
            <person name="Yan H."/>
        </authorList>
    </citation>
    <scope>NUCLEOTIDE SEQUENCE [LARGE SCALE GENOMIC DNA]</scope>
    <source>
        <strain evidence="5 6">ACT12</strain>
    </source>
</reference>
<dbReference type="GO" id="GO:0005829">
    <property type="term" value="C:cytosol"/>
    <property type="evidence" value="ECO:0007669"/>
    <property type="project" value="TreeGrafter"/>
</dbReference>
<dbReference type="SUPFAM" id="SSF53474">
    <property type="entry name" value="alpha/beta-Hydrolases"/>
    <property type="match status" value="1"/>
</dbReference>
<sequence length="361" mass="38119">MQSHFVERDATEAVVAAQWSRVLGRPPASLDADFFGSGGSSLLAAKLVAALRGALGTRVPLKTLFEAPTFGGLSARIRNDTPGPGGRLLTLNPYGTGAPLLLVPAASGGVIGLHRFGGDPIDRPVLGLQACGLDPAEGAPCGTLAEIVDDFVGVLEKADAPRSLHLAGYCVGGILAYELAAGLRRRGWDVRSVVLLNTSLYCPPLTVAEAAGEKLLSVAHEAGIAIPEGQEPDAAEVYQAVSTQGPDPIETDFAEFQAGLRVFGSVGSAVSGYVPEPGDFAVRLFSTDDRDDPSDVERTLHRVTDWPDLGLTDYQQYRVPVDHFEMIAHEPTLKAVENAMKDIDDGRRGQSEPSEDSRPDA</sequence>
<dbReference type="InterPro" id="IPR006162">
    <property type="entry name" value="Ppantetheine_attach_site"/>
</dbReference>
<dbReference type="AlphaFoldDB" id="A0A1S6J5Q6"/>
<dbReference type="SUPFAM" id="SSF47336">
    <property type="entry name" value="ACP-like"/>
    <property type="match status" value="1"/>
</dbReference>
<evidence type="ECO:0000313" key="5">
    <source>
        <dbReference type="EMBL" id="AQS67092.1"/>
    </source>
</evidence>
<dbReference type="RefSeq" id="WP_055419790.1">
    <property type="nucleotide sequence ID" value="NZ_CP019724.1"/>
</dbReference>
<accession>A0A1S6J5Q6</accession>